<evidence type="ECO:0000256" key="2">
    <source>
        <dbReference type="ARBA" id="ARBA00006602"/>
    </source>
</evidence>
<evidence type="ECO:0000313" key="10">
    <source>
        <dbReference type="EMBL" id="GLC25364.1"/>
    </source>
</evidence>
<sequence length="300" mass="31695">MSSSDPRRVAVRGAVLGPDALAAFGLAGTGSTGAAGAWQPRDLADAGAAPVATHAALEAFASFDAEPVAVATPWSGDVDAADDAFADALPDFLTVEDDEVAVGLSPELTLVRERAVRDELARDYEAQLAAMAARHEAELQEAYAAGHAAGQADGAAQAEQMLADAMSVLEAARAQLLAHEDRWLAHLQENVAVLAVGVARHVIGREIAGDDTLVRARVAAAVAEFPLHEPLTLRVHPDDLSLLKMAFELERGGDLREPRWIADDRVARGGCLVEGRERIVDGRVDTALERVYRQLSGQHA</sequence>
<dbReference type="InterPro" id="IPR018035">
    <property type="entry name" value="Flagellar_FliH/T3SS_HrpE"/>
</dbReference>
<dbReference type="RefSeq" id="WP_284349818.1">
    <property type="nucleotide sequence ID" value="NZ_BRXS01000003.1"/>
</dbReference>
<dbReference type="Pfam" id="PF02108">
    <property type="entry name" value="FliH"/>
    <property type="match status" value="1"/>
</dbReference>
<protein>
    <recommendedName>
        <fullName evidence="3">Flagellar assembly protein FliH</fullName>
    </recommendedName>
</protein>
<dbReference type="AlphaFoldDB" id="A0AA37VEL4"/>
<feature type="domain" description="Flagellar assembly protein FliH/Type III secretion system HrpE" evidence="9">
    <location>
        <begin position="164"/>
        <end position="290"/>
    </location>
</feature>
<dbReference type="Proteomes" id="UP001161325">
    <property type="component" value="Unassembled WGS sequence"/>
</dbReference>
<accession>A0AA37VEL4</accession>
<evidence type="ECO:0000256" key="4">
    <source>
        <dbReference type="ARBA" id="ARBA00022448"/>
    </source>
</evidence>
<comment type="caution">
    <text evidence="10">The sequence shown here is derived from an EMBL/GenBank/DDBJ whole genome shotgun (WGS) entry which is preliminary data.</text>
</comment>
<dbReference type="GO" id="GO:0015031">
    <property type="term" value="P:protein transport"/>
    <property type="evidence" value="ECO:0007669"/>
    <property type="project" value="UniProtKB-KW"/>
</dbReference>
<evidence type="ECO:0000259" key="9">
    <source>
        <dbReference type="Pfam" id="PF02108"/>
    </source>
</evidence>
<dbReference type="PANTHER" id="PTHR34982:SF1">
    <property type="entry name" value="FLAGELLAR ASSEMBLY PROTEIN FLIH"/>
    <property type="match status" value="1"/>
</dbReference>
<reference evidence="10" key="1">
    <citation type="submission" date="2022-08" db="EMBL/GenBank/DDBJ databases">
        <title>Draft genome sequencing of Roseisolibacter agri AW1220.</title>
        <authorList>
            <person name="Tobiishi Y."/>
            <person name="Tonouchi A."/>
        </authorList>
    </citation>
    <scope>NUCLEOTIDE SEQUENCE</scope>
    <source>
        <strain evidence="10">AW1220</strain>
    </source>
</reference>
<evidence type="ECO:0000256" key="3">
    <source>
        <dbReference type="ARBA" id="ARBA00016507"/>
    </source>
</evidence>
<proteinExistence type="inferred from homology"/>
<dbReference type="EMBL" id="BRXS01000003">
    <property type="protein sequence ID" value="GLC25364.1"/>
    <property type="molecule type" value="Genomic_DNA"/>
</dbReference>
<organism evidence="10 11">
    <name type="scientific">Roseisolibacter agri</name>
    <dbReference type="NCBI Taxonomy" id="2014610"/>
    <lineage>
        <taxon>Bacteria</taxon>
        <taxon>Pseudomonadati</taxon>
        <taxon>Gemmatimonadota</taxon>
        <taxon>Gemmatimonadia</taxon>
        <taxon>Gemmatimonadales</taxon>
        <taxon>Gemmatimonadaceae</taxon>
        <taxon>Roseisolibacter</taxon>
    </lineage>
</organism>
<evidence type="ECO:0000256" key="8">
    <source>
        <dbReference type="SAM" id="Coils"/>
    </source>
</evidence>
<comment type="similarity">
    <text evidence="2">Belongs to the FliH family.</text>
</comment>
<evidence type="ECO:0000256" key="5">
    <source>
        <dbReference type="ARBA" id="ARBA00022795"/>
    </source>
</evidence>
<dbReference type="GO" id="GO:0005829">
    <property type="term" value="C:cytosol"/>
    <property type="evidence" value="ECO:0007669"/>
    <property type="project" value="TreeGrafter"/>
</dbReference>
<comment type="function">
    <text evidence="1">Needed for flagellar regrowth and assembly.</text>
</comment>
<gene>
    <name evidence="10" type="ORF">rosag_18770</name>
</gene>
<evidence type="ECO:0000313" key="11">
    <source>
        <dbReference type="Proteomes" id="UP001161325"/>
    </source>
</evidence>
<evidence type="ECO:0000256" key="6">
    <source>
        <dbReference type="ARBA" id="ARBA00022927"/>
    </source>
</evidence>
<evidence type="ECO:0000256" key="1">
    <source>
        <dbReference type="ARBA" id="ARBA00003041"/>
    </source>
</evidence>
<name>A0AA37VEL4_9BACT</name>
<keyword evidence="6" id="KW-0653">Protein transport</keyword>
<keyword evidence="5" id="KW-1005">Bacterial flagellum biogenesis</keyword>
<feature type="coiled-coil region" evidence="8">
    <location>
        <begin position="121"/>
        <end position="182"/>
    </location>
</feature>
<keyword evidence="11" id="KW-1185">Reference proteome</keyword>
<dbReference type="GO" id="GO:0044781">
    <property type="term" value="P:bacterial-type flagellum organization"/>
    <property type="evidence" value="ECO:0007669"/>
    <property type="project" value="UniProtKB-KW"/>
</dbReference>
<dbReference type="PANTHER" id="PTHR34982">
    <property type="entry name" value="YOP PROTEINS TRANSLOCATION PROTEIN L"/>
    <property type="match status" value="1"/>
</dbReference>
<keyword evidence="7" id="KW-1006">Bacterial flagellum protein export</keyword>
<evidence type="ECO:0000256" key="7">
    <source>
        <dbReference type="ARBA" id="ARBA00023225"/>
    </source>
</evidence>
<dbReference type="InterPro" id="IPR051472">
    <property type="entry name" value="T3SS_Stator/FliH"/>
</dbReference>
<keyword evidence="4" id="KW-0813">Transport</keyword>
<keyword evidence="8" id="KW-0175">Coiled coil</keyword>